<evidence type="ECO:0000259" key="1">
    <source>
        <dbReference type="SMART" id="SM00507"/>
    </source>
</evidence>
<dbReference type="GO" id="GO:0008270">
    <property type="term" value="F:zinc ion binding"/>
    <property type="evidence" value="ECO:0007669"/>
    <property type="project" value="InterPro"/>
</dbReference>
<dbReference type="GO" id="GO:0004519">
    <property type="term" value="F:endonuclease activity"/>
    <property type="evidence" value="ECO:0007669"/>
    <property type="project" value="InterPro"/>
</dbReference>
<protein>
    <recommendedName>
        <fullName evidence="1">HNH nuclease domain-containing protein</fullName>
    </recommendedName>
</protein>
<accession>A0A5D0QYS7</accession>
<organism evidence="2 3">
    <name type="scientific">Bizionia myxarmorum</name>
    <dbReference type="NCBI Taxonomy" id="291186"/>
    <lineage>
        <taxon>Bacteria</taxon>
        <taxon>Pseudomonadati</taxon>
        <taxon>Bacteroidota</taxon>
        <taxon>Flavobacteriia</taxon>
        <taxon>Flavobacteriales</taxon>
        <taxon>Flavobacteriaceae</taxon>
        <taxon>Bizionia</taxon>
    </lineage>
</organism>
<dbReference type="Proteomes" id="UP000323720">
    <property type="component" value="Unassembled WGS sequence"/>
</dbReference>
<sequence length="208" mass="25385">MKSCDRCKKEMCVAYEYENGFGKLWFCRKCGLPKYEFIECEHEFEIAKYQYESGVIHVISKCIKCDRFLKSYKKRDVDFDNLPFKKSSDKLDYNQKLRECYRVFNDKVEELKFDRKKDTNEWTIQKWYYGYLESNMWRKKREYVFKRNNYKCERCGAQAEFVHHLTYERVGYEKPEDLMSVCKSCHGKEHGENKNLNIVSQFKIHDIE</sequence>
<dbReference type="RefSeq" id="WP_148405260.1">
    <property type="nucleotide sequence ID" value="NZ_VSKK01000005.1"/>
</dbReference>
<evidence type="ECO:0000313" key="3">
    <source>
        <dbReference type="Proteomes" id="UP000323720"/>
    </source>
</evidence>
<dbReference type="SMART" id="SM00507">
    <property type="entry name" value="HNHc"/>
    <property type="match status" value="1"/>
</dbReference>
<keyword evidence="3" id="KW-1185">Reference proteome</keyword>
<comment type="caution">
    <text evidence="2">The sequence shown here is derived from an EMBL/GenBank/DDBJ whole genome shotgun (WGS) entry which is preliminary data.</text>
</comment>
<feature type="domain" description="HNH nuclease" evidence="1">
    <location>
        <begin position="139"/>
        <end position="187"/>
    </location>
</feature>
<dbReference type="Pfam" id="PF01844">
    <property type="entry name" value="HNH"/>
    <property type="match status" value="1"/>
</dbReference>
<reference evidence="2 3" key="1">
    <citation type="submission" date="2019-08" db="EMBL/GenBank/DDBJ databases">
        <title>Genomes of Antarctic Bizionia species.</title>
        <authorList>
            <person name="Bowman J.P."/>
        </authorList>
    </citation>
    <scope>NUCLEOTIDE SEQUENCE [LARGE SCALE GENOMIC DNA]</scope>
    <source>
        <strain evidence="2 3">ADA-4</strain>
    </source>
</reference>
<dbReference type="GO" id="GO:0003676">
    <property type="term" value="F:nucleic acid binding"/>
    <property type="evidence" value="ECO:0007669"/>
    <property type="project" value="InterPro"/>
</dbReference>
<gene>
    <name evidence="2" type="ORF">ES674_14580</name>
</gene>
<dbReference type="AlphaFoldDB" id="A0A5D0QYS7"/>
<name>A0A5D0QYS7_9FLAO</name>
<dbReference type="OrthoDB" id="1250255at2"/>
<proteinExistence type="predicted"/>
<evidence type="ECO:0000313" key="2">
    <source>
        <dbReference type="EMBL" id="TYB74373.1"/>
    </source>
</evidence>
<dbReference type="EMBL" id="VSKK01000005">
    <property type="protein sequence ID" value="TYB74373.1"/>
    <property type="molecule type" value="Genomic_DNA"/>
</dbReference>
<dbReference type="InterPro" id="IPR002711">
    <property type="entry name" value="HNH"/>
</dbReference>
<dbReference type="InterPro" id="IPR003615">
    <property type="entry name" value="HNH_nuc"/>
</dbReference>